<evidence type="ECO:0000313" key="11">
    <source>
        <dbReference type="Proteomes" id="UP000041770"/>
    </source>
</evidence>
<dbReference type="SUPFAM" id="SSF52980">
    <property type="entry name" value="Restriction endonuclease-like"/>
    <property type="match status" value="1"/>
</dbReference>
<evidence type="ECO:0000256" key="5">
    <source>
        <dbReference type="ARBA" id="ARBA00022806"/>
    </source>
</evidence>
<dbReference type="GO" id="GO:0006281">
    <property type="term" value="P:DNA repair"/>
    <property type="evidence" value="ECO:0007669"/>
    <property type="project" value="UniProtKB-KW"/>
</dbReference>
<evidence type="ECO:0000256" key="1">
    <source>
        <dbReference type="ARBA" id="ARBA00022722"/>
    </source>
</evidence>
<reference evidence="10 11" key="1">
    <citation type="submission" date="2015-07" db="EMBL/GenBank/DDBJ databases">
        <authorList>
            <consortium name="Pathogen Informatics"/>
        </authorList>
    </citation>
    <scope>NUCLEOTIDE SEQUENCE [LARGE SCALE GENOMIC DNA]</scope>
    <source>
        <strain evidence="10 11">A316</strain>
    </source>
</reference>
<keyword evidence="3" id="KW-0227">DNA damage</keyword>
<protein>
    <submittedName>
        <fullName evidence="10">Exonuclease V subunit gamma</fullName>
        <ecNumber evidence="10">3.1.11.5</ecNumber>
    </submittedName>
</protein>
<name>A0A655ZYR8_VIBCL</name>
<proteinExistence type="predicted"/>
<dbReference type="GO" id="GO:0008854">
    <property type="term" value="F:exodeoxyribonuclease V activity"/>
    <property type="evidence" value="ECO:0007669"/>
    <property type="project" value="UniProtKB-EC"/>
</dbReference>
<organism evidence="10 11">
    <name type="scientific">Vibrio cholerae</name>
    <dbReference type="NCBI Taxonomy" id="666"/>
    <lineage>
        <taxon>Bacteria</taxon>
        <taxon>Pseudomonadati</taxon>
        <taxon>Pseudomonadota</taxon>
        <taxon>Gammaproteobacteria</taxon>
        <taxon>Vibrionales</taxon>
        <taxon>Vibrionaceae</taxon>
        <taxon>Vibrio</taxon>
    </lineage>
</organism>
<keyword evidence="7" id="KW-0067">ATP-binding</keyword>
<dbReference type="PANTHER" id="PTHR30591">
    <property type="entry name" value="RECBCD ENZYME SUBUNIT RECC"/>
    <property type="match status" value="1"/>
</dbReference>
<dbReference type="GO" id="GO:0004386">
    <property type="term" value="F:helicase activity"/>
    <property type="evidence" value="ECO:0007669"/>
    <property type="project" value="UniProtKB-KW"/>
</dbReference>
<keyword evidence="6 10" id="KW-0269">Exonuclease</keyword>
<gene>
    <name evidence="10" type="primary">recC</name>
    <name evidence="10" type="ORF">ERS013200_03450</name>
</gene>
<evidence type="ECO:0000256" key="8">
    <source>
        <dbReference type="ARBA" id="ARBA00023125"/>
    </source>
</evidence>
<dbReference type="GO" id="GO:0005524">
    <property type="term" value="F:ATP binding"/>
    <property type="evidence" value="ECO:0007669"/>
    <property type="project" value="UniProtKB-KW"/>
</dbReference>
<dbReference type="EC" id="3.1.11.5" evidence="10"/>
<dbReference type="InterPro" id="IPR011335">
    <property type="entry name" value="Restrct_endonuc-II-like"/>
</dbReference>
<evidence type="ECO:0000256" key="2">
    <source>
        <dbReference type="ARBA" id="ARBA00022741"/>
    </source>
</evidence>
<keyword evidence="9" id="KW-0234">DNA repair</keyword>
<keyword evidence="2" id="KW-0547">Nucleotide-binding</keyword>
<keyword evidence="8" id="KW-0238">DNA-binding</keyword>
<dbReference type="GO" id="GO:0003677">
    <property type="term" value="F:DNA binding"/>
    <property type="evidence" value="ECO:0007669"/>
    <property type="project" value="UniProtKB-KW"/>
</dbReference>
<evidence type="ECO:0000256" key="9">
    <source>
        <dbReference type="ARBA" id="ARBA00023204"/>
    </source>
</evidence>
<evidence type="ECO:0000256" key="6">
    <source>
        <dbReference type="ARBA" id="ARBA00022839"/>
    </source>
</evidence>
<dbReference type="AlphaFoldDB" id="A0A655ZYR8"/>
<dbReference type="PANTHER" id="PTHR30591:SF1">
    <property type="entry name" value="RECBCD ENZYME SUBUNIT RECC"/>
    <property type="match status" value="1"/>
</dbReference>
<keyword evidence="1" id="KW-0540">Nuclease</keyword>
<evidence type="ECO:0000313" key="10">
    <source>
        <dbReference type="EMBL" id="CSD18244.1"/>
    </source>
</evidence>
<evidence type="ECO:0000256" key="4">
    <source>
        <dbReference type="ARBA" id="ARBA00022801"/>
    </source>
</evidence>
<dbReference type="GO" id="GO:0006310">
    <property type="term" value="P:DNA recombination"/>
    <property type="evidence" value="ECO:0007669"/>
    <property type="project" value="TreeGrafter"/>
</dbReference>
<accession>A0A655ZYR8</accession>
<keyword evidence="5" id="KW-0347">Helicase</keyword>
<keyword evidence="4 10" id="KW-0378">Hydrolase</keyword>
<evidence type="ECO:0000256" key="3">
    <source>
        <dbReference type="ARBA" id="ARBA00022763"/>
    </source>
</evidence>
<dbReference type="EMBL" id="CWQY01000034">
    <property type="protein sequence ID" value="CSD18244.1"/>
    <property type="molecule type" value="Genomic_DNA"/>
</dbReference>
<evidence type="ECO:0000256" key="7">
    <source>
        <dbReference type="ARBA" id="ARBA00022840"/>
    </source>
</evidence>
<sequence>MALFCQGMNQPLAYFPKTALACVEAGFSRGKWQEDEEKSYKKMADTFNDSFYIKGEGGNRYIARIWPQWSDELAKTLRQLAIKVLQTPRLQVQDAEQV</sequence>
<dbReference type="Proteomes" id="UP000041770">
    <property type="component" value="Unassembled WGS sequence"/>
</dbReference>